<accession>A0A4Q0YNE7</accession>
<dbReference type="EMBL" id="PEIB01000022">
    <property type="protein sequence ID" value="RXJ72366.1"/>
    <property type="molecule type" value="Genomic_DNA"/>
</dbReference>
<dbReference type="Proteomes" id="UP000290287">
    <property type="component" value="Unassembled WGS sequence"/>
</dbReference>
<organism evidence="4 5">
    <name type="scientific">Veronia nyctiphanis</name>
    <dbReference type="NCBI Taxonomy" id="1278244"/>
    <lineage>
        <taxon>Bacteria</taxon>
        <taxon>Pseudomonadati</taxon>
        <taxon>Pseudomonadota</taxon>
        <taxon>Gammaproteobacteria</taxon>
        <taxon>Vibrionales</taxon>
        <taxon>Vibrionaceae</taxon>
        <taxon>Veronia</taxon>
    </lineage>
</organism>
<evidence type="ECO:0000313" key="5">
    <source>
        <dbReference type="Proteomes" id="UP000290287"/>
    </source>
</evidence>
<evidence type="ECO:0000256" key="1">
    <source>
        <dbReference type="ARBA" id="ARBA00023002"/>
    </source>
</evidence>
<dbReference type="FunFam" id="3.40.50.720:FF:000363">
    <property type="entry name" value="D-isomer specific 2-hydroxyacid dehydrogenase"/>
    <property type="match status" value="1"/>
</dbReference>
<evidence type="ECO:0000256" key="2">
    <source>
        <dbReference type="ARBA" id="ARBA00023027"/>
    </source>
</evidence>
<protein>
    <submittedName>
        <fullName evidence="4">D-2-hydroxyacid dehydrogenase</fullName>
    </submittedName>
</protein>
<dbReference type="PANTHER" id="PTHR43333:SF1">
    <property type="entry name" value="D-ISOMER SPECIFIC 2-HYDROXYACID DEHYDROGENASE NAD-BINDING DOMAIN-CONTAINING PROTEIN"/>
    <property type="match status" value="1"/>
</dbReference>
<reference evidence="4 5" key="1">
    <citation type="submission" date="2017-10" db="EMBL/GenBank/DDBJ databases">
        <title>Nyctiphanis sp. nov., isolated from the stomach of the euphausiid Nyctiphanes simplex (Hansen, 1911) in the Gulf of California.</title>
        <authorList>
            <person name="Gomez-Gil B."/>
            <person name="Aguilar-Mendez M."/>
            <person name="Lopez-Cortes A."/>
            <person name="Gomez-Gutierrez J."/>
            <person name="Roque A."/>
            <person name="Lang E."/>
            <person name="Gonzalez-Castillo A."/>
        </authorList>
    </citation>
    <scope>NUCLEOTIDE SEQUENCE [LARGE SCALE GENOMIC DNA]</scope>
    <source>
        <strain evidence="4 5">CAIM 600</strain>
    </source>
</reference>
<name>A0A4Q0YNE7_9GAMM</name>
<dbReference type="InterPro" id="IPR036291">
    <property type="entry name" value="NAD(P)-bd_dom_sf"/>
</dbReference>
<keyword evidence="5" id="KW-1185">Reference proteome</keyword>
<dbReference type="Gene3D" id="3.40.50.720">
    <property type="entry name" value="NAD(P)-binding Rossmann-like Domain"/>
    <property type="match status" value="2"/>
</dbReference>
<dbReference type="AlphaFoldDB" id="A0A4Q0YNE7"/>
<keyword evidence="2" id="KW-0520">NAD</keyword>
<evidence type="ECO:0000259" key="3">
    <source>
        <dbReference type="Pfam" id="PF02826"/>
    </source>
</evidence>
<keyword evidence="1" id="KW-0560">Oxidoreductase</keyword>
<dbReference type="SUPFAM" id="SSF51735">
    <property type="entry name" value="NAD(P)-binding Rossmann-fold domains"/>
    <property type="match status" value="1"/>
</dbReference>
<dbReference type="Pfam" id="PF02826">
    <property type="entry name" value="2-Hacid_dh_C"/>
    <property type="match status" value="1"/>
</dbReference>
<dbReference type="OrthoDB" id="9787219at2"/>
<sequence length="301" mass="33263">MNRVFILSDHSKRYRELLNKHALPQLQPCDDIRDANIVLADPPKVASLLHSASSLEWLQSTFAGCDAVLAHTKRDYTLTNVRGIFGPLIAEYVLGHLLNHTRHLAIYRKQQQQAEWQPHAYSSLAGKHMLILGTGSIGSHLAETAKLFGMTVSGLSRSGNPTAPFDTVYATSALDSALAQADVVVSTLPYTPETHHLLNEESLGQCQQALLFNVGRGGVLSEQGLIKALDDGAVEHAFLDVFATEPLSEAHPFWDHPKVSVTPHIAAVSFPDDVFACFRQNYLNWYHDKPLDSIVDFERGY</sequence>
<dbReference type="GO" id="GO:0051287">
    <property type="term" value="F:NAD binding"/>
    <property type="evidence" value="ECO:0007669"/>
    <property type="project" value="InterPro"/>
</dbReference>
<dbReference type="InterPro" id="IPR006140">
    <property type="entry name" value="D-isomer_DH_NAD-bd"/>
</dbReference>
<comment type="caution">
    <text evidence="4">The sequence shown here is derived from an EMBL/GenBank/DDBJ whole genome shotgun (WGS) entry which is preliminary data.</text>
</comment>
<dbReference type="CDD" id="cd05300">
    <property type="entry name" value="2-Hacid_dh_1"/>
    <property type="match status" value="1"/>
</dbReference>
<dbReference type="SUPFAM" id="SSF52283">
    <property type="entry name" value="Formate/glycerate dehydrogenase catalytic domain-like"/>
    <property type="match status" value="1"/>
</dbReference>
<gene>
    <name evidence="4" type="ORF">CS022_16195</name>
</gene>
<dbReference type="GO" id="GO:0016491">
    <property type="term" value="F:oxidoreductase activity"/>
    <property type="evidence" value="ECO:0007669"/>
    <property type="project" value="UniProtKB-KW"/>
</dbReference>
<feature type="domain" description="D-isomer specific 2-hydroxyacid dehydrogenase NAD-binding" evidence="3">
    <location>
        <begin position="94"/>
        <end position="266"/>
    </location>
</feature>
<evidence type="ECO:0000313" key="4">
    <source>
        <dbReference type="EMBL" id="RXJ72366.1"/>
    </source>
</evidence>
<dbReference type="PANTHER" id="PTHR43333">
    <property type="entry name" value="2-HACID_DH_C DOMAIN-CONTAINING PROTEIN"/>
    <property type="match status" value="1"/>
</dbReference>
<proteinExistence type="predicted"/>
<dbReference type="RefSeq" id="WP_129123146.1">
    <property type="nucleotide sequence ID" value="NZ_PEIB01000022.1"/>
</dbReference>